<dbReference type="InterPro" id="IPR036048">
    <property type="entry name" value="Interleukin_8-like_sf"/>
</dbReference>
<gene>
    <name evidence="4" type="ORF">CRENBAI_025332</name>
</gene>
<feature type="signal peptide" evidence="2">
    <location>
        <begin position="1"/>
        <end position="21"/>
    </location>
</feature>
<dbReference type="AlphaFoldDB" id="A0AAV9S9W9"/>
<evidence type="ECO:0000256" key="2">
    <source>
        <dbReference type="SAM" id="SignalP"/>
    </source>
</evidence>
<evidence type="ECO:0000256" key="1">
    <source>
        <dbReference type="ARBA" id="ARBA00022514"/>
    </source>
</evidence>
<keyword evidence="1" id="KW-0202">Cytokine</keyword>
<protein>
    <recommendedName>
        <fullName evidence="3">Chemokine interleukin-8-like domain-containing protein</fullName>
    </recommendedName>
</protein>
<dbReference type="InterPro" id="IPR001811">
    <property type="entry name" value="Chemokine_IL8-like_dom"/>
</dbReference>
<proteinExistence type="predicted"/>
<comment type="caution">
    <text evidence="4">The sequence shown here is derived from an EMBL/GenBank/DDBJ whole genome shotgun (WGS) entry which is preliminary data.</text>
</comment>
<dbReference type="GO" id="GO:0006955">
    <property type="term" value="P:immune response"/>
    <property type="evidence" value="ECO:0007669"/>
    <property type="project" value="InterPro"/>
</dbReference>
<dbReference type="GO" id="GO:0005615">
    <property type="term" value="C:extracellular space"/>
    <property type="evidence" value="ECO:0007669"/>
    <property type="project" value="UniProtKB-KW"/>
</dbReference>
<accession>A0AAV9S9W9</accession>
<dbReference type="EMBL" id="JAHHUM010000658">
    <property type="protein sequence ID" value="KAK5617883.1"/>
    <property type="molecule type" value="Genomic_DNA"/>
</dbReference>
<dbReference type="GO" id="GO:0008009">
    <property type="term" value="F:chemokine activity"/>
    <property type="evidence" value="ECO:0007669"/>
    <property type="project" value="InterPro"/>
</dbReference>
<keyword evidence="2" id="KW-0732">Signal</keyword>
<feature type="chain" id="PRO_5043956545" description="Chemokine interleukin-8-like domain-containing protein" evidence="2">
    <location>
        <begin position="22"/>
        <end position="107"/>
    </location>
</feature>
<dbReference type="Gene3D" id="2.40.50.40">
    <property type="match status" value="1"/>
</dbReference>
<name>A0AAV9S9W9_9TELE</name>
<keyword evidence="5" id="KW-1185">Reference proteome</keyword>
<sequence>MKTLGATVGLLLLFAVYCCTAMPHGPNDLKPGRCCFKFFTGRIPDAHILSIAKTHESCSKRGFVINTPQGYYCMNLNQKWAIRAFLKTPKGSKSQIKQAASSTFPPA</sequence>
<evidence type="ECO:0000259" key="3">
    <source>
        <dbReference type="Pfam" id="PF00048"/>
    </source>
</evidence>
<dbReference type="Pfam" id="PF00048">
    <property type="entry name" value="IL8"/>
    <property type="match status" value="1"/>
</dbReference>
<organism evidence="4 5">
    <name type="scientific">Crenichthys baileyi</name>
    <name type="common">White River springfish</name>
    <dbReference type="NCBI Taxonomy" id="28760"/>
    <lineage>
        <taxon>Eukaryota</taxon>
        <taxon>Metazoa</taxon>
        <taxon>Chordata</taxon>
        <taxon>Craniata</taxon>
        <taxon>Vertebrata</taxon>
        <taxon>Euteleostomi</taxon>
        <taxon>Actinopterygii</taxon>
        <taxon>Neopterygii</taxon>
        <taxon>Teleostei</taxon>
        <taxon>Neoteleostei</taxon>
        <taxon>Acanthomorphata</taxon>
        <taxon>Ovalentaria</taxon>
        <taxon>Atherinomorphae</taxon>
        <taxon>Cyprinodontiformes</taxon>
        <taxon>Goodeidae</taxon>
        <taxon>Crenichthys</taxon>
    </lineage>
</organism>
<dbReference type="Proteomes" id="UP001311232">
    <property type="component" value="Unassembled WGS sequence"/>
</dbReference>
<evidence type="ECO:0000313" key="5">
    <source>
        <dbReference type="Proteomes" id="UP001311232"/>
    </source>
</evidence>
<reference evidence="4 5" key="1">
    <citation type="submission" date="2021-06" db="EMBL/GenBank/DDBJ databases">
        <authorList>
            <person name="Palmer J.M."/>
        </authorList>
    </citation>
    <scope>NUCLEOTIDE SEQUENCE [LARGE SCALE GENOMIC DNA]</scope>
    <source>
        <strain evidence="4 5">MEX-2019</strain>
        <tissue evidence="4">Muscle</tissue>
    </source>
</reference>
<evidence type="ECO:0000313" key="4">
    <source>
        <dbReference type="EMBL" id="KAK5617883.1"/>
    </source>
</evidence>
<dbReference type="SUPFAM" id="SSF54117">
    <property type="entry name" value="Interleukin 8-like chemokines"/>
    <property type="match status" value="1"/>
</dbReference>
<feature type="domain" description="Chemokine interleukin-8-like" evidence="3">
    <location>
        <begin position="33"/>
        <end position="83"/>
    </location>
</feature>